<protein>
    <submittedName>
        <fullName evidence="1">Uncharacterized protein</fullName>
    </submittedName>
</protein>
<evidence type="ECO:0000313" key="1">
    <source>
        <dbReference type="EMBL" id="MED6214580.1"/>
    </source>
</evidence>
<name>A0ABU6YZ17_9FABA</name>
<evidence type="ECO:0000313" key="2">
    <source>
        <dbReference type="Proteomes" id="UP001341840"/>
    </source>
</evidence>
<organism evidence="1 2">
    <name type="scientific">Stylosanthes scabra</name>
    <dbReference type="NCBI Taxonomy" id="79078"/>
    <lineage>
        <taxon>Eukaryota</taxon>
        <taxon>Viridiplantae</taxon>
        <taxon>Streptophyta</taxon>
        <taxon>Embryophyta</taxon>
        <taxon>Tracheophyta</taxon>
        <taxon>Spermatophyta</taxon>
        <taxon>Magnoliopsida</taxon>
        <taxon>eudicotyledons</taxon>
        <taxon>Gunneridae</taxon>
        <taxon>Pentapetalae</taxon>
        <taxon>rosids</taxon>
        <taxon>fabids</taxon>
        <taxon>Fabales</taxon>
        <taxon>Fabaceae</taxon>
        <taxon>Papilionoideae</taxon>
        <taxon>50 kb inversion clade</taxon>
        <taxon>dalbergioids sensu lato</taxon>
        <taxon>Dalbergieae</taxon>
        <taxon>Pterocarpus clade</taxon>
        <taxon>Stylosanthes</taxon>
    </lineage>
</organism>
<accession>A0ABU6YZ17</accession>
<sequence length="83" mass="8943">MMSVDETLMCSFQILKPADRKAKLNFGSSTTTTKPGNSPAGVKFFSPWLAVLPGCKSMKLILKKIAASGGLLYNEHLIVARKG</sequence>
<dbReference type="Proteomes" id="UP001341840">
    <property type="component" value="Unassembled WGS sequence"/>
</dbReference>
<feature type="non-terminal residue" evidence="1">
    <location>
        <position position="83"/>
    </location>
</feature>
<dbReference type="EMBL" id="JASCZI010245236">
    <property type="protein sequence ID" value="MED6214580.1"/>
    <property type="molecule type" value="Genomic_DNA"/>
</dbReference>
<gene>
    <name evidence="1" type="ORF">PIB30_104339</name>
</gene>
<keyword evidence="2" id="KW-1185">Reference proteome</keyword>
<proteinExistence type="predicted"/>
<comment type="caution">
    <text evidence="1">The sequence shown here is derived from an EMBL/GenBank/DDBJ whole genome shotgun (WGS) entry which is preliminary data.</text>
</comment>
<reference evidence="1 2" key="1">
    <citation type="journal article" date="2023" name="Plants (Basel)">
        <title>Bridging the Gap: Combining Genomics and Transcriptomics Approaches to Understand Stylosanthes scabra, an Orphan Legume from the Brazilian Caatinga.</title>
        <authorList>
            <person name="Ferreira-Neto J.R.C."/>
            <person name="da Silva M.D."/>
            <person name="Binneck E."/>
            <person name="de Melo N.F."/>
            <person name="da Silva R.H."/>
            <person name="de Melo A.L.T.M."/>
            <person name="Pandolfi V."/>
            <person name="Bustamante F.O."/>
            <person name="Brasileiro-Vidal A.C."/>
            <person name="Benko-Iseppon A.M."/>
        </authorList>
    </citation>
    <scope>NUCLEOTIDE SEQUENCE [LARGE SCALE GENOMIC DNA]</scope>
    <source>
        <tissue evidence="1">Leaves</tissue>
    </source>
</reference>